<protein>
    <submittedName>
        <fullName evidence="1">Uncharacterized protein</fullName>
    </submittedName>
</protein>
<proteinExistence type="predicted"/>
<dbReference type="EMBL" id="NWUO01000002">
    <property type="protein sequence ID" value="PNS12822.1"/>
    <property type="molecule type" value="Genomic_DNA"/>
</dbReference>
<organism evidence="1 2">
    <name type="scientific">Mixta theicola</name>
    <dbReference type="NCBI Taxonomy" id="1458355"/>
    <lineage>
        <taxon>Bacteria</taxon>
        <taxon>Pseudomonadati</taxon>
        <taxon>Pseudomonadota</taxon>
        <taxon>Gammaproteobacteria</taxon>
        <taxon>Enterobacterales</taxon>
        <taxon>Erwiniaceae</taxon>
        <taxon>Mixta</taxon>
    </lineage>
</organism>
<sequence length="152" mass="17152">MKIEMKPCELPIDKDAVQSVLIIPDTFWHSLEDSAYTSTALSFHKELKNTLPVEFLTPPKALIEQRSSEWFGPILYLAANIVQNNPDIFDLIIDAVKICATRITKKDETALVRLRIICEEYNDTKKTELSYEGGVEGLKEIKSVLKGVINGK</sequence>
<dbReference type="AlphaFoldDB" id="A0A2K1QCQ6"/>
<keyword evidence="2" id="KW-1185">Reference proteome</keyword>
<gene>
    <name evidence="1" type="ORF">COO59_02570</name>
</gene>
<evidence type="ECO:0000313" key="2">
    <source>
        <dbReference type="Proteomes" id="UP000236345"/>
    </source>
</evidence>
<dbReference type="OrthoDB" id="7067613at2"/>
<comment type="caution">
    <text evidence="1">The sequence shown here is derived from an EMBL/GenBank/DDBJ whole genome shotgun (WGS) entry which is preliminary data.</text>
</comment>
<accession>A0A2K1QCQ6</accession>
<reference evidence="2" key="1">
    <citation type="submission" date="2017-09" db="EMBL/GenBank/DDBJ databases">
        <authorList>
            <person name="Palmer M."/>
            <person name="Steenkamp E.T."/>
            <person name="Coetzee M.P."/>
            <person name="Avontuur J.R."/>
            <person name="Van Zyl E."/>
            <person name="Chan W.-Y."/>
            <person name="Blom J."/>
            <person name="Venter S.N."/>
        </authorList>
    </citation>
    <scope>NUCLEOTIDE SEQUENCE [LARGE SCALE GENOMIC DNA]</scope>
    <source>
        <strain evidence="2">QC88-366</strain>
    </source>
</reference>
<dbReference type="RefSeq" id="WP_103058292.1">
    <property type="nucleotide sequence ID" value="NZ_BSOF01000026.1"/>
</dbReference>
<dbReference type="Proteomes" id="UP000236345">
    <property type="component" value="Unassembled WGS sequence"/>
</dbReference>
<name>A0A2K1QCQ6_9GAMM</name>
<evidence type="ECO:0000313" key="1">
    <source>
        <dbReference type="EMBL" id="PNS12822.1"/>
    </source>
</evidence>